<dbReference type="AlphaFoldDB" id="A0A6A4AXB9"/>
<gene>
    <name evidence="2" type="ORF">PR003_g33639</name>
</gene>
<proteinExistence type="predicted"/>
<organism evidence="2 3">
    <name type="scientific">Phytophthora rubi</name>
    <dbReference type="NCBI Taxonomy" id="129364"/>
    <lineage>
        <taxon>Eukaryota</taxon>
        <taxon>Sar</taxon>
        <taxon>Stramenopiles</taxon>
        <taxon>Oomycota</taxon>
        <taxon>Peronosporomycetes</taxon>
        <taxon>Peronosporales</taxon>
        <taxon>Peronosporaceae</taxon>
        <taxon>Phytophthora</taxon>
    </lineage>
</organism>
<evidence type="ECO:0000313" key="2">
    <source>
        <dbReference type="EMBL" id="KAE9262175.1"/>
    </source>
</evidence>
<evidence type="ECO:0000313" key="3">
    <source>
        <dbReference type="Proteomes" id="UP000434957"/>
    </source>
</evidence>
<keyword evidence="3" id="KW-1185">Reference proteome</keyword>
<name>A0A6A4AXB9_9STRA</name>
<feature type="chain" id="PRO_5025493746" description="RxLR effector protein" evidence="1">
    <location>
        <begin position="17"/>
        <end position="50"/>
    </location>
</feature>
<protein>
    <recommendedName>
        <fullName evidence="4">RxLR effector protein</fullName>
    </recommendedName>
</protein>
<evidence type="ECO:0008006" key="4">
    <source>
        <dbReference type="Google" id="ProtNLM"/>
    </source>
</evidence>
<dbReference type="EMBL" id="QXFT01009799">
    <property type="protein sequence ID" value="KAE9262175.1"/>
    <property type="molecule type" value="Genomic_DNA"/>
</dbReference>
<keyword evidence="1" id="KW-0732">Signal</keyword>
<dbReference type="Proteomes" id="UP000434957">
    <property type="component" value="Unassembled WGS sequence"/>
</dbReference>
<accession>A0A6A4AXB9</accession>
<feature type="signal peptide" evidence="1">
    <location>
        <begin position="1"/>
        <end position="16"/>
    </location>
</feature>
<sequence length="50" mass="5283">MATSLLLTVMVSAALGSPVPRPSSRAIDCAGTAFGCKSGHWFLKWPGLRH</sequence>
<comment type="caution">
    <text evidence="2">The sequence shown here is derived from an EMBL/GenBank/DDBJ whole genome shotgun (WGS) entry which is preliminary data.</text>
</comment>
<reference evidence="2 3" key="1">
    <citation type="submission" date="2018-08" db="EMBL/GenBank/DDBJ databases">
        <title>Genomic investigation of the strawberry pathogen Phytophthora fragariae indicates pathogenicity is determined by transcriptional variation in three key races.</title>
        <authorList>
            <person name="Adams T.M."/>
            <person name="Armitage A.D."/>
            <person name="Sobczyk M.K."/>
            <person name="Bates H.J."/>
            <person name="Dunwell J.M."/>
            <person name="Nellist C.F."/>
            <person name="Harrison R.J."/>
        </authorList>
    </citation>
    <scope>NUCLEOTIDE SEQUENCE [LARGE SCALE GENOMIC DNA]</scope>
    <source>
        <strain evidence="2 3">SCRP333</strain>
    </source>
</reference>
<evidence type="ECO:0000256" key="1">
    <source>
        <dbReference type="SAM" id="SignalP"/>
    </source>
</evidence>